<dbReference type="AlphaFoldDB" id="D5BDQ7"/>
<proteinExistence type="predicted"/>
<gene>
    <name evidence="1" type="ordered locus">ZPR_0287</name>
</gene>
<dbReference type="KEGG" id="zpr:ZPR_0287"/>
<keyword evidence="2" id="KW-1185">Reference proteome</keyword>
<reference evidence="1 2" key="1">
    <citation type="journal article" date="2010" name="BMC Genomics">
        <title>The complete genome of Zunongwangia profunda SM-A87 reveals its adaptation to the deep-sea environment and ecological role in sedimentary organic nitrogen degradation.</title>
        <authorList>
            <person name="Qin Q.L."/>
            <person name="Zhang X.Y."/>
            <person name="Wang X.M."/>
            <person name="Liu G.M."/>
            <person name="Chen X.L."/>
            <person name="Xie B.B."/>
            <person name="Dang H.Y."/>
            <person name="Zhou B.C."/>
            <person name="Yu J."/>
            <person name="Zhang Y.Z."/>
        </authorList>
    </citation>
    <scope>NUCLEOTIDE SEQUENCE [LARGE SCALE GENOMIC DNA]</scope>
    <source>
        <strain evidence="2">DSM 18752 / CCTCC AB 206139 / SM-A87</strain>
    </source>
</reference>
<dbReference type="EMBL" id="CP001650">
    <property type="protein sequence ID" value="ADF50648.1"/>
    <property type="molecule type" value="Genomic_DNA"/>
</dbReference>
<organism evidence="1 2">
    <name type="scientific">Zunongwangia profunda (strain DSM 18752 / CCTCC AB 206139 / SM-A87)</name>
    <name type="common">Wangia profunda</name>
    <dbReference type="NCBI Taxonomy" id="655815"/>
    <lineage>
        <taxon>Bacteria</taxon>
        <taxon>Pseudomonadati</taxon>
        <taxon>Bacteroidota</taxon>
        <taxon>Flavobacteriia</taxon>
        <taxon>Flavobacteriales</taxon>
        <taxon>Flavobacteriaceae</taxon>
        <taxon>Zunongwangia</taxon>
    </lineage>
</organism>
<dbReference type="HOGENOM" id="CLU_3279160_0_0_10"/>
<evidence type="ECO:0000313" key="2">
    <source>
        <dbReference type="Proteomes" id="UP000001654"/>
    </source>
</evidence>
<sequence>MLILFVLRGGLSLLKFHKIPQYFFTILMLQLYVNLGNSEEN</sequence>
<dbReference type="Proteomes" id="UP000001654">
    <property type="component" value="Chromosome"/>
</dbReference>
<evidence type="ECO:0000313" key="1">
    <source>
        <dbReference type="EMBL" id="ADF50648.1"/>
    </source>
</evidence>
<accession>D5BDQ7</accession>
<protein>
    <submittedName>
        <fullName evidence="1">Uncharacterized protein</fullName>
    </submittedName>
</protein>
<name>D5BDQ7_ZUNPS</name>